<accession>A0A2M9CK58</accession>
<evidence type="ECO:0000256" key="6">
    <source>
        <dbReference type="ARBA" id="ARBA00049157"/>
    </source>
</evidence>
<dbReference type="UniPathway" id="UPA00070">
    <property type="reaction ID" value="UER00120"/>
</dbReference>
<evidence type="ECO:0000256" key="3">
    <source>
        <dbReference type="ARBA" id="ARBA00022793"/>
    </source>
</evidence>
<keyword evidence="4" id="KW-0665">Pyrimidine biosynthesis</keyword>
<dbReference type="EMBL" id="PGFF01000001">
    <property type="protein sequence ID" value="PJJ72281.1"/>
    <property type="molecule type" value="Genomic_DNA"/>
</dbReference>
<keyword evidence="5" id="KW-0456">Lyase</keyword>
<gene>
    <name evidence="9" type="ORF">CLV46_1848</name>
</gene>
<dbReference type="PANTHER" id="PTHR43375:SF1">
    <property type="entry name" value="OROTIDINE 5'-PHOSPHATE DECARBOXYLASE"/>
    <property type="match status" value="1"/>
</dbReference>
<feature type="domain" description="Orotidine 5'-phosphate decarboxylase" evidence="8">
    <location>
        <begin position="18"/>
        <end position="263"/>
    </location>
</feature>
<comment type="catalytic activity">
    <reaction evidence="6">
        <text>orotidine 5'-phosphate + H(+) = UMP + CO2</text>
        <dbReference type="Rhea" id="RHEA:11596"/>
        <dbReference type="ChEBI" id="CHEBI:15378"/>
        <dbReference type="ChEBI" id="CHEBI:16526"/>
        <dbReference type="ChEBI" id="CHEBI:57538"/>
        <dbReference type="ChEBI" id="CHEBI:57865"/>
        <dbReference type="EC" id="4.1.1.23"/>
    </reaction>
</comment>
<evidence type="ECO:0000313" key="9">
    <source>
        <dbReference type="EMBL" id="PJJ72281.1"/>
    </source>
</evidence>
<dbReference type="SUPFAM" id="SSF51366">
    <property type="entry name" value="Ribulose-phoshate binding barrel"/>
    <property type="match status" value="1"/>
</dbReference>
<dbReference type="RefSeq" id="WP_100364494.1">
    <property type="nucleotide sequence ID" value="NZ_PGFF01000001.1"/>
</dbReference>
<dbReference type="Gene3D" id="3.20.20.70">
    <property type="entry name" value="Aldolase class I"/>
    <property type="match status" value="1"/>
</dbReference>
<evidence type="ECO:0000313" key="10">
    <source>
        <dbReference type="Proteomes" id="UP000228758"/>
    </source>
</evidence>
<evidence type="ECO:0000256" key="2">
    <source>
        <dbReference type="ARBA" id="ARBA00008847"/>
    </source>
</evidence>
<dbReference type="PANTHER" id="PTHR43375">
    <property type="entry name" value="OROTIDINE 5'-PHOSPHATE DECARBOXYLASE"/>
    <property type="match status" value="1"/>
</dbReference>
<proteinExistence type="inferred from homology"/>
<evidence type="ECO:0000259" key="8">
    <source>
        <dbReference type="SMART" id="SM00934"/>
    </source>
</evidence>
<dbReference type="GO" id="GO:0006207">
    <property type="term" value="P:'de novo' pyrimidine nucleobase biosynthetic process"/>
    <property type="evidence" value="ECO:0007669"/>
    <property type="project" value="InterPro"/>
</dbReference>
<evidence type="ECO:0000256" key="5">
    <source>
        <dbReference type="ARBA" id="ARBA00023239"/>
    </source>
</evidence>
<dbReference type="GO" id="GO:0004590">
    <property type="term" value="F:orotidine-5'-phosphate decarboxylase activity"/>
    <property type="evidence" value="ECO:0007669"/>
    <property type="project" value="UniProtKB-UniRule"/>
</dbReference>
<evidence type="ECO:0000256" key="4">
    <source>
        <dbReference type="ARBA" id="ARBA00022975"/>
    </source>
</evidence>
<dbReference type="InterPro" id="IPR011060">
    <property type="entry name" value="RibuloseP-bd_barrel"/>
</dbReference>
<organism evidence="9 10">
    <name type="scientific">Diaminobutyricimonas aerilata</name>
    <dbReference type="NCBI Taxonomy" id="1162967"/>
    <lineage>
        <taxon>Bacteria</taxon>
        <taxon>Bacillati</taxon>
        <taxon>Actinomycetota</taxon>
        <taxon>Actinomycetes</taxon>
        <taxon>Micrococcales</taxon>
        <taxon>Microbacteriaceae</taxon>
        <taxon>Diaminobutyricimonas</taxon>
    </lineage>
</organism>
<dbReference type="SMART" id="SM00934">
    <property type="entry name" value="OMPdecase"/>
    <property type="match status" value="1"/>
</dbReference>
<dbReference type="InterPro" id="IPR001754">
    <property type="entry name" value="OMPdeCOase_dom"/>
</dbReference>
<dbReference type="Proteomes" id="UP000228758">
    <property type="component" value="Unassembled WGS sequence"/>
</dbReference>
<name>A0A2M9CK58_9MICO</name>
<reference evidence="9 10" key="1">
    <citation type="submission" date="2017-11" db="EMBL/GenBank/DDBJ databases">
        <title>Genomic Encyclopedia of Archaeal and Bacterial Type Strains, Phase II (KMG-II): From Individual Species to Whole Genera.</title>
        <authorList>
            <person name="Goeker M."/>
        </authorList>
    </citation>
    <scope>NUCLEOTIDE SEQUENCE [LARGE SCALE GENOMIC DNA]</scope>
    <source>
        <strain evidence="9 10">DSM 27393</strain>
    </source>
</reference>
<protein>
    <recommendedName>
        <fullName evidence="7">Orotidine-5'-phosphate decarboxylase</fullName>
        <ecNumber evidence="7">4.1.1.23</ecNumber>
    </recommendedName>
</protein>
<dbReference type="CDD" id="cd04725">
    <property type="entry name" value="OMP_decarboxylase_like"/>
    <property type="match status" value="1"/>
</dbReference>
<dbReference type="OrthoDB" id="9808470at2"/>
<keyword evidence="3" id="KW-0210">Decarboxylase</keyword>
<dbReference type="GO" id="GO:0044205">
    <property type="term" value="P:'de novo' UMP biosynthetic process"/>
    <property type="evidence" value="ECO:0007669"/>
    <property type="project" value="UniProtKB-UniPathway"/>
</dbReference>
<dbReference type="EC" id="4.1.1.23" evidence="7"/>
<dbReference type="Pfam" id="PF00215">
    <property type="entry name" value="OMPdecase"/>
    <property type="match status" value="1"/>
</dbReference>
<comment type="caution">
    <text evidence="9">The sequence shown here is derived from an EMBL/GenBank/DDBJ whole genome shotgun (WGS) entry which is preliminary data.</text>
</comment>
<sequence>MTAPFGSRLRAAVDAAGPVCVGIDPHPYLLESWGLPDDAVGLREFGVRVVEAAAGRAGVVKPQVAFFERHGSAGYAALEHVLDRARTAGLLVIADAKRGDIGTTGEAYGQAWLTPGSPLESDALTVNPYLGLGSLDPMRRLAAQHGKGLFVLAATSNPEAFDTQTSVRAADGETVAAAIVAGLATDAELGSEGVVIGATVRLADYGIDTDDLARLPVLAPGFGAQGARIRDLPDLFGSAARNVLVASSRGLLDDGPDGVAPAIDAAREEVLSCLA</sequence>
<comment type="pathway">
    <text evidence="1">Pyrimidine metabolism; UMP biosynthesis via de novo pathway; UMP from orotate: step 2/2.</text>
</comment>
<dbReference type="InterPro" id="IPR011995">
    <property type="entry name" value="OMPdecase_type-2"/>
</dbReference>
<comment type="similarity">
    <text evidence="2">Belongs to the OMP decarboxylase family. Type 2 subfamily.</text>
</comment>
<evidence type="ECO:0000256" key="1">
    <source>
        <dbReference type="ARBA" id="ARBA00004861"/>
    </source>
</evidence>
<dbReference type="InterPro" id="IPR013785">
    <property type="entry name" value="Aldolase_TIM"/>
</dbReference>
<dbReference type="NCBIfam" id="TIGR02127">
    <property type="entry name" value="pyrF_sub2"/>
    <property type="match status" value="1"/>
</dbReference>
<keyword evidence="10" id="KW-1185">Reference proteome</keyword>
<evidence type="ECO:0000256" key="7">
    <source>
        <dbReference type="NCBIfam" id="TIGR02127"/>
    </source>
</evidence>
<dbReference type="AlphaFoldDB" id="A0A2M9CK58"/>